<dbReference type="Proteomes" id="UP000051783">
    <property type="component" value="Unassembled WGS sequence"/>
</dbReference>
<keyword evidence="2" id="KW-0812">Transmembrane</keyword>
<dbReference type="EMBL" id="JQCL01000057">
    <property type="protein sequence ID" value="KRO10755.1"/>
    <property type="molecule type" value="Genomic_DNA"/>
</dbReference>
<evidence type="ECO:0000256" key="2">
    <source>
        <dbReference type="SAM" id="Phobius"/>
    </source>
</evidence>
<dbReference type="STRING" id="942150.IV64_GL002439"/>
<evidence type="ECO:0000313" key="3">
    <source>
        <dbReference type="EMBL" id="KRO10755.1"/>
    </source>
</evidence>
<name>A0A0R2MH00_9LACO</name>
<evidence type="ECO:0000256" key="1">
    <source>
        <dbReference type="SAM" id="MobiDB-lite"/>
    </source>
</evidence>
<reference evidence="3 4" key="1">
    <citation type="journal article" date="2015" name="Genome Announc.">
        <title>Expanding the biotechnology potential of lactobacilli through comparative genomics of 213 strains and associated genera.</title>
        <authorList>
            <person name="Sun Z."/>
            <person name="Harris H.M."/>
            <person name="McCann A."/>
            <person name="Guo C."/>
            <person name="Argimon S."/>
            <person name="Zhang W."/>
            <person name="Yang X."/>
            <person name="Jeffery I.B."/>
            <person name="Cooney J.C."/>
            <person name="Kagawa T.F."/>
            <person name="Liu W."/>
            <person name="Song Y."/>
            <person name="Salvetti E."/>
            <person name="Wrobel A."/>
            <person name="Rasinkangas P."/>
            <person name="Parkhill J."/>
            <person name="Rea M.C."/>
            <person name="O'Sullivan O."/>
            <person name="Ritari J."/>
            <person name="Douillard F.P."/>
            <person name="Paul Ross R."/>
            <person name="Yang R."/>
            <person name="Briner A.E."/>
            <person name="Felis G.E."/>
            <person name="de Vos W.M."/>
            <person name="Barrangou R."/>
            <person name="Klaenhammer T.R."/>
            <person name="Caufield P.W."/>
            <person name="Cui Y."/>
            <person name="Zhang H."/>
            <person name="O'Toole P.W."/>
        </authorList>
    </citation>
    <scope>NUCLEOTIDE SEQUENCE [LARGE SCALE GENOMIC DNA]</scope>
    <source>
        <strain evidence="3 4">LMG 26013</strain>
    </source>
</reference>
<feature type="transmembrane region" description="Helical" evidence="2">
    <location>
        <begin position="111"/>
        <end position="133"/>
    </location>
</feature>
<organism evidence="3 4">
    <name type="scientific">Lactiplantibacillus xiangfangensis</name>
    <dbReference type="NCBI Taxonomy" id="942150"/>
    <lineage>
        <taxon>Bacteria</taxon>
        <taxon>Bacillati</taxon>
        <taxon>Bacillota</taxon>
        <taxon>Bacilli</taxon>
        <taxon>Lactobacillales</taxon>
        <taxon>Lactobacillaceae</taxon>
        <taxon>Lactiplantibacillus</taxon>
    </lineage>
</organism>
<feature type="transmembrane region" description="Helical" evidence="2">
    <location>
        <begin position="139"/>
        <end position="160"/>
    </location>
</feature>
<evidence type="ECO:0000313" key="4">
    <source>
        <dbReference type="Proteomes" id="UP000051783"/>
    </source>
</evidence>
<keyword evidence="2" id="KW-0472">Membrane</keyword>
<feature type="region of interest" description="Disordered" evidence="1">
    <location>
        <begin position="34"/>
        <end position="102"/>
    </location>
</feature>
<feature type="transmembrane region" description="Helical" evidence="2">
    <location>
        <begin position="206"/>
        <end position="223"/>
    </location>
</feature>
<comment type="caution">
    <text evidence="3">The sequence shown here is derived from an EMBL/GenBank/DDBJ whole genome shotgun (WGS) entry which is preliminary data.</text>
</comment>
<keyword evidence="2" id="KW-1133">Transmembrane helix</keyword>
<dbReference type="PATRIC" id="fig|942150.3.peg.2547"/>
<protein>
    <submittedName>
        <fullName evidence="3">Uncharacterized protein</fullName>
    </submittedName>
</protein>
<keyword evidence="4" id="KW-1185">Reference proteome</keyword>
<dbReference type="AlphaFoldDB" id="A0A0R2MH00"/>
<feature type="compositionally biased region" description="Basic and acidic residues" evidence="1">
    <location>
        <begin position="49"/>
        <end position="59"/>
    </location>
</feature>
<gene>
    <name evidence="3" type="ORF">IV64_GL002439</name>
</gene>
<proteinExistence type="predicted"/>
<sequence>MAVILISKSKFTKIKRNKFLGGFGMANKPVFGPTALRPGELSELPTQKQESDSLSERSGLRTQTPADNLAQVLPTHPVSKTEPNKKESNETPSPGQTKVAAKPKRHFLQKIYQLQSPWAWGLYYIIAIIGFFMSKDAGVGVSVMASVLFPFAILIVEKLMGRFHHTPYQLLKFLWQSVRKGHRLMALLLLPYGLIMLFYFMAIYTVSWGLGIIGIIYAIIRGLRN</sequence>
<accession>A0A0R2MH00</accession>